<proteinExistence type="predicted"/>
<name>K0AY46_GOTA9</name>
<keyword evidence="1" id="KW-0051">Antiviral defense</keyword>
<organism evidence="3 4">
    <name type="scientific">Gottschalkia acidurici (strain ATCC 7906 / DSM 604 / BCRC 14475 / CIP 104303 / KCTC 5404 / NCIMB 10678 / 9a)</name>
    <name type="common">Clostridium acidurici</name>
    <dbReference type="NCBI Taxonomy" id="1128398"/>
    <lineage>
        <taxon>Bacteria</taxon>
        <taxon>Bacillati</taxon>
        <taxon>Bacillota</taxon>
        <taxon>Tissierellia</taxon>
        <taxon>Tissierellales</taxon>
        <taxon>Gottschalkiaceae</taxon>
        <taxon>Gottschalkia</taxon>
    </lineage>
</organism>
<evidence type="ECO:0000313" key="4">
    <source>
        <dbReference type="Proteomes" id="UP000006094"/>
    </source>
</evidence>
<dbReference type="Pfam" id="PF01881">
    <property type="entry name" value="Cas_Cas6_C"/>
    <property type="match status" value="1"/>
</dbReference>
<dbReference type="KEGG" id="cad:Curi_c06190"/>
<dbReference type="CDD" id="cd21140">
    <property type="entry name" value="Cas6_I-like"/>
    <property type="match status" value="1"/>
</dbReference>
<feature type="domain" description="CRISPR associated protein Cas6 C-terminal" evidence="2">
    <location>
        <begin position="118"/>
        <end position="241"/>
    </location>
</feature>
<dbReference type="PANTHER" id="PTHR36984">
    <property type="entry name" value="CRISPR-ASSOCIATED ENDORIBONUCLEASE CAS6 1"/>
    <property type="match status" value="1"/>
</dbReference>
<dbReference type="InterPro" id="IPR045747">
    <property type="entry name" value="CRISPR-assoc_prot_Cas6_N_sf"/>
</dbReference>
<dbReference type="GO" id="GO:0051607">
    <property type="term" value="P:defense response to virus"/>
    <property type="evidence" value="ECO:0007669"/>
    <property type="project" value="UniProtKB-KW"/>
</dbReference>
<accession>K0AY46</accession>
<dbReference type="Proteomes" id="UP000006094">
    <property type="component" value="Chromosome"/>
</dbReference>
<dbReference type="NCBIfam" id="TIGR01877">
    <property type="entry name" value="cas_cas6"/>
    <property type="match status" value="1"/>
</dbReference>
<dbReference type="AlphaFoldDB" id="K0AY46"/>
<evidence type="ECO:0000259" key="2">
    <source>
        <dbReference type="Pfam" id="PF01881"/>
    </source>
</evidence>
<dbReference type="STRING" id="1128398.Curi_c06190"/>
<dbReference type="PATRIC" id="fig|1128398.3.peg.655"/>
<dbReference type="RefSeq" id="WP_014966829.1">
    <property type="nucleotide sequence ID" value="NC_018664.1"/>
</dbReference>
<keyword evidence="4" id="KW-1185">Reference proteome</keyword>
<dbReference type="InterPro" id="IPR010156">
    <property type="entry name" value="CRISPR-assoc_prot_Cas6"/>
</dbReference>
<evidence type="ECO:0000256" key="1">
    <source>
        <dbReference type="ARBA" id="ARBA00023118"/>
    </source>
</evidence>
<gene>
    <name evidence="3" type="primary">cas6</name>
    <name evidence="3" type="ordered locus">Curi_c06190</name>
</gene>
<dbReference type="GO" id="GO:0016788">
    <property type="term" value="F:hydrolase activity, acting on ester bonds"/>
    <property type="evidence" value="ECO:0007669"/>
    <property type="project" value="InterPro"/>
</dbReference>
<dbReference type="InterPro" id="IPR049435">
    <property type="entry name" value="Cas_Cas6_C"/>
</dbReference>
<dbReference type="Gene3D" id="3.30.70.1900">
    <property type="match status" value="1"/>
</dbReference>
<dbReference type="eggNOG" id="COG1583">
    <property type="taxonomic scope" value="Bacteria"/>
</dbReference>
<sequence>MRFAVELLLENDRVPKDKNRIILSILKNNFNSYNKEYYESLYEKTNNNIKDFTFSLYMGQCQFLREEIVIPEKKIILNFSAHNYEDGIMFYNSFLSNIGRSYPIKDNAIKVSNISMRKEKTIYGNEVIFKTMSPLVAREHRGDNKKTWYHSLRAEEGQVILKENISYQLNNVFGERAKLDIEEIDIEVSQNIKEVKVKNYGIEILGNIGLLKINAKPYLLDYLYKAGIGSKRSSGFGMVDIV</sequence>
<evidence type="ECO:0000313" key="3">
    <source>
        <dbReference type="EMBL" id="AFS77692.1"/>
    </source>
</evidence>
<dbReference type="PANTHER" id="PTHR36984:SF3">
    <property type="entry name" value="CRISPR-ASSOCIATED ENDORIBONUCLEASE CAS6"/>
    <property type="match status" value="1"/>
</dbReference>
<protein>
    <submittedName>
        <fullName evidence="3">CRISPR-associated endoribonuclease Cas6</fullName>
    </submittedName>
</protein>
<dbReference type="Gene3D" id="3.30.70.1890">
    <property type="match status" value="1"/>
</dbReference>
<reference evidence="3 4" key="1">
    <citation type="journal article" date="2012" name="PLoS ONE">
        <title>The purine-utilizing bacterium Clostridium acidurici 9a: a genome-guided metabolic reconsideration.</title>
        <authorList>
            <person name="Hartwich K."/>
            <person name="Poehlein A."/>
            <person name="Daniel R."/>
        </authorList>
    </citation>
    <scope>NUCLEOTIDE SEQUENCE [LARGE SCALE GENOMIC DNA]</scope>
    <source>
        <strain evidence="4">ATCC 7906 / DSM 604 / BCRC 14475 / CIP 104303 / KCTC 5404 / NCIMB 10678 / 9a</strain>
    </source>
</reference>
<dbReference type="HOGENOM" id="CLU_090947_1_0_9"/>
<dbReference type="EMBL" id="CP003326">
    <property type="protein sequence ID" value="AFS77692.1"/>
    <property type="molecule type" value="Genomic_DNA"/>
</dbReference>